<proteinExistence type="predicted"/>
<accession>A0A429ZSL5</accession>
<sequence length="424" mass="47645">MALKQIMLNKKINQKRDLLATALEAEKALELRATEIEAAIDEAVTDEEIKTVEEQIDEIEKELDEKKEEKATIQEDITALEMELETLENKEPSNDPIDEKRGGNKKMSKRTKEELIEKREAANEFLRTKGKVQRDNLTSDDVGVLIPKDVDYKPRKELDSTTDLSQFVTVFPVKNPSGTYQMQKRSKAKMHTVEELQQNPDLAKPEFIPVKWEVQTYRGMIAISQESIDDTEADLVGIVNTNADEQRENTSNDLITKQFQDFTKVEINAATDHIVDKLKEILNKKLKTGYDKSLIVTQSFFHILDTLKDKDGKYLLQPDITKASDGVIGNKKVHIVDDEQLQVNTGTAEAPVYNPQTAFIGDSKRAILMPKRAEISAKWADDKIYGEYVATGIRFGISKGDPDAGFFVQINGTVPEGTPDVGGA</sequence>
<comment type="subcellular location">
    <subcellularLocation>
        <location evidence="1">Virion</location>
    </subcellularLocation>
</comment>
<feature type="region of interest" description="Disordered" evidence="2">
    <location>
        <begin position="85"/>
        <end position="111"/>
    </location>
</feature>
<dbReference type="NCBIfam" id="TIGR01554">
    <property type="entry name" value="major_cap_HK97"/>
    <property type="match status" value="1"/>
</dbReference>
<comment type="caution">
    <text evidence="4">The sequence shown here is derived from an EMBL/GenBank/DDBJ whole genome shotgun (WGS) entry which is preliminary data.</text>
</comment>
<protein>
    <submittedName>
        <fullName evidence="4">Phage major capsid protein</fullName>
    </submittedName>
</protein>
<evidence type="ECO:0000256" key="2">
    <source>
        <dbReference type="SAM" id="MobiDB-lite"/>
    </source>
</evidence>
<dbReference type="AlphaFoldDB" id="A0A429ZSL5"/>
<organism evidence="4 5">
    <name type="scientific">Vagococcus salmoninarum</name>
    <dbReference type="NCBI Taxonomy" id="2739"/>
    <lineage>
        <taxon>Bacteria</taxon>
        <taxon>Bacillati</taxon>
        <taxon>Bacillota</taxon>
        <taxon>Bacilli</taxon>
        <taxon>Lactobacillales</taxon>
        <taxon>Enterococcaceae</taxon>
        <taxon>Vagococcus</taxon>
    </lineage>
</organism>
<dbReference type="EMBL" id="NGJU01000006">
    <property type="protein sequence ID" value="RST96653.1"/>
    <property type="molecule type" value="Genomic_DNA"/>
</dbReference>
<feature type="domain" description="Phage capsid-like C-terminal" evidence="3">
    <location>
        <begin position="143"/>
        <end position="383"/>
    </location>
</feature>
<name>A0A429ZSL5_9ENTE</name>
<dbReference type="Pfam" id="PF05065">
    <property type="entry name" value="Phage_capsid"/>
    <property type="match status" value="1"/>
</dbReference>
<gene>
    <name evidence="4" type="ORF">CBF35_05320</name>
</gene>
<evidence type="ECO:0000256" key="1">
    <source>
        <dbReference type="ARBA" id="ARBA00004328"/>
    </source>
</evidence>
<feature type="compositionally biased region" description="Basic and acidic residues" evidence="2">
    <location>
        <begin position="87"/>
        <end position="102"/>
    </location>
</feature>
<evidence type="ECO:0000313" key="5">
    <source>
        <dbReference type="Proteomes" id="UP000287239"/>
    </source>
</evidence>
<dbReference type="RefSeq" id="WP_126778931.1">
    <property type="nucleotide sequence ID" value="NZ_NGJU01000006.1"/>
</dbReference>
<evidence type="ECO:0000313" key="4">
    <source>
        <dbReference type="EMBL" id="RST96653.1"/>
    </source>
</evidence>
<dbReference type="OrthoDB" id="64791at2"/>
<dbReference type="InterPro" id="IPR054612">
    <property type="entry name" value="Phage_capsid-like_C"/>
</dbReference>
<reference evidence="4 5" key="1">
    <citation type="submission" date="2017-05" db="EMBL/GenBank/DDBJ databases">
        <title>Vagococcus spp. assemblies.</title>
        <authorList>
            <person name="Gulvik C.A."/>
        </authorList>
    </citation>
    <scope>NUCLEOTIDE SEQUENCE [LARGE SCALE GENOMIC DNA]</scope>
    <source>
        <strain evidence="4 5">NCFB 2777</strain>
    </source>
</reference>
<dbReference type="Proteomes" id="UP000287239">
    <property type="component" value="Unassembled WGS sequence"/>
</dbReference>
<dbReference type="SUPFAM" id="SSF56563">
    <property type="entry name" value="Major capsid protein gp5"/>
    <property type="match status" value="1"/>
</dbReference>
<dbReference type="GeneID" id="98567783"/>
<evidence type="ECO:0000259" key="3">
    <source>
        <dbReference type="Pfam" id="PF05065"/>
    </source>
</evidence>
<keyword evidence="5" id="KW-1185">Reference proteome</keyword>
<dbReference type="InterPro" id="IPR024455">
    <property type="entry name" value="Phage_capsid"/>
</dbReference>